<dbReference type="RefSeq" id="WP_126820349.1">
    <property type="nucleotide sequence ID" value="NZ_PIPS01000004.1"/>
</dbReference>
<dbReference type="EMBL" id="PIPS01000004">
    <property type="protein sequence ID" value="RUO40293.1"/>
    <property type="molecule type" value="Genomic_DNA"/>
</dbReference>
<evidence type="ECO:0000313" key="2">
    <source>
        <dbReference type="EMBL" id="RUO40293.1"/>
    </source>
</evidence>
<feature type="region of interest" description="Disordered" evidence="1">
    <location>
        <begin position="345"/>
        <end position="377"/>
    </location>
</feature>
<keyword evidence="3" id="KW-1185">Reference proteome</keyword>
<protein>
    <submittedName>
        <fullName evidence="2">Uncharacterized protein</fullName>
    </submittedName>
</protein>
<proteinExistence type="predicted"/>
<evidence type="ECO:0000256" key="1">
    <source>
        <dbReference type="SAM" id="MobiDB-lite"/>
    </source>
</evidence>
<reference evidence="3" key="1">
    <citation type="journal article" date="2018" name="Front. Microbiol.">
        <title>Genome-Based Analysis Reveals the Taxonomy and Diversity of the Family Idiomarinaceae.</title>
        <authorList>
            <person name="Liu Y."/>
            <person name="Lai Q."/>
            <person name="Shao Z."/>
        </authorList>
    </citation>
    <scope>NUCLEOTIDE SEQUENCE [LARGE SCALE GENOMIC DNA]</scope>
    <source>
        <strain evidence="3">SN-14</strain>
    </source>
</reference>
<organism evidence="2 3">
    <name type="scientific">Idiomarina aquatica</name>
    <dbReference type="NCBI Taxonomy" id="1327752"/>
    <lineage>
        <taxon>Bacteria</taxon>
        <taxon>Pseudomonadati</taxon>
        <taxon>Pseudomonadota</taxon>
        <taxon>Gammaproteobacteria</taxon>
        <taxon>Alteromonadales</taxon>
        <taxon>Idiomarinaceae</taxon>
        <taxon>Idiomarina</taxon>
    </lineage>
</organism>
<sequence length="377" mass="43976">MSGDNGRVKFPQKLLPHSDAQWIWLYNEFVRIGKIDRTISPPDLKERKEKLTNFFDLEFGVSEQRQTETSRLAEMYHNKYFVVGLSESDLGWLLAKDVEAELLYLAWLIIVRTTSMDQQATQQSAGFDLKKYRDADEEHESVFFEPGKGSLPLTIFNQAYLMMKLPKALDSRQSLKWSILDFVSSWHHDQRPKRDYIRYLKRMIDDSKASKWCLFAKGSDEKLLEWLWAYLRGNDSKIGQRHRMPGILSDGMDKFKFERIYAEFFLWDRSPEFREGVQKQANKALKQKAKERQDPSARVRKNFSLSRHTLLLIDKLSGGKGNYSNYLEGLVAADYARARGLEQSVVNETQPSQKSDPVMEETPITDSITKEFKDKRS</sequence>
<dbReference type="Proteomes" id="UP000286680">
    <property type="component" value="Unassembled WGS sequence"/>
</dbReference>
<evidence type="ECO:0000313" key="3">
    <source>
        <dbReference type="Proteomes" id="UP000286680"/>
    </source>
</evidence>
<feature type="compositionally biased region" description="Polar residues" evidence="1">
    <location>
        <begin position="345"/>
        <end position="355"/>
    </location>
</feature>
<gene>
    <name evidence="2" type="ORF">CWE23_11850</name>
</gene>
<accession>A0AA94ED34</accession>
<dbReference type="AlphaFoldDB" id="A0AA94ED34"/>
<name>A0AA94ED34_9GAMM</name>
<comment type="caution">
    <text evidence="2">The sequence shown here is derived from an EMBL/GenBank/DDBJ whole genome shotgun (WGS) entry which is preliminary data.</text>
</comment>
<feature type="compositionally biased region" description="Basic and acidic residues" evidence="1">
    <location>
        <begin position="368"/>
        <end position="377"/>
    </location>
</feature>